<accession>A0ABW2RL98</accession>
<reference evidence="3" key="1">
    <citation type="journal article" date="2019" name="Int. J. Syst. Evol. Microbiol.">
        <title>The Global Catalogue of Microorganisms (GCM) 10K type strain sequencing project: providing services to taxonomists for standard genome sequencing and annotation.</title>
        <authorList>
            <consortium name="The Broad Institute Genomics Platform"/>
            <consortium name="The Broad Institute Genome Sequencing Center for Infectious Disease"/>
            <person name="Wu L."/>
            <person name="Ma J."/>
        </authorList>
    </citation>
    <scope>NUCLEOTIDE SEQUENCE [LARGE SCALE GENOMIC DNA]</scope>
    <source>
        <strain evidence="3">CGMCC 1.12942</strain>
    </source>
</reference>
<evidence type="ECO:0000313" key="2">
    <source>
        <dbReference type="EMBL" id="MFC7441799.1"/>
    </source>
</evidence>
<comment type="caution">
    <text evidence="2">The sequence shown here is derived from an EMBL/GenBank/DDBJ whole genome shotgun (WGS) entry which is preliminary data.</text>
</comment>
<evidence type="ECO:0000256" key="1">
    <source>
        <dbReference type="SAM" id="Coils"/>
    </source>
</evidence>
<organism evidence="2 3">
    <name type="scientific">Laceyella putida</name>
    <dbReference type="NCBI Taxonomy" id="110101"/>
    <lineage>
        <taxon>Bacteria</taxon>
        <taxon>Bacillati</taxon>
        <taxon>Bacillota</taxon>
        <taxon>Bacilli</taxon>
        <taxon>Bacillales</taxon>
        <taxon>Thermoactinomycetaceae</taxon>
        <taxon>Laceyella</taxon>
    </lineage>
</organism>
<feature type="coiled-coil region" evidence="1">
    <location>
        <begin position="118"/>
        <end position="326"/>
    </location>
</feature>
<dbReference type="Proteomes" id="UP001596500">
    <property type="component" value="Unassembled WGS sequence"/>
</dbReference>
<keyword evidence="1" id="KW-0175">Coiled coil</keyword>
<dbReference type="RefSeq" id="WP_379865273.1">
    <property type="nucleotide sequence ID" value="NZ_JBHTBW010000037.1"/>
</dbReference>
<protein>
    <submittedName>
        <fullName evidence="2">Uncharacterized protein</fullName>
    </submittedName>
</protein>
<dbReference type="EMBL" id="JBHTBW010000037">
    <property type="protein sequence ID" value="MFC7441799.1"/>
    <property type="molecule type" value="Genomic_DNA"/>
</dbReference>
<dbReference type="Gene3D" id="1.10.287.1490">
    <property type="match status" value="1"/>
</dbReference>
<evidence type="ECO:0000313" key="3">
    <source>
        <dbReference type="Proteomes" id="UP001596500"/>
    </source>
</evidence>
<gene>
    <name evidence="2" type="ORF">ACFQNG_11890</name>
</gene>
<sequence length="350" mass="39241">MGKVTEKDTKATILAALREAEKKIAELEKGKLNPVAETAAKKTAETIAKANAIVEVSIEEKITDLSKSVTNLLGKISEDIIEQTNNLQTIKDAIAIKEAELKELFGIEKQAHTLAALVNAHQELKLEQEKELAEAKEKATAELAEIENSIKTAREQYEALVKEQKAKLAQSQKREEEEFKYDFERHKKQAFDNLEDELTSKRKAFNEELEKTNAELNAHKKSLDEREAAIEKREQKMDALEAEVASIPAKLDEVKAEANAKAEAEIKKVLAIREAAFKKEIEADKRILETERDNLKTQLEAANETIATLQAKLDEAYKRIQEMGIQMVSSSNESKAFDKIAALVSDKNNK</sequence>
<keyword evidence="3" id="KW-1185">Reference proteome</keyword>
<proteinExistence type="predicted"/>
<name>A0ABW2RL98_9BACL</name>